<evidence type="ECO:0000313" key="13">
    <source>
        <dbReference type="EMBL" id="MCQ3830773.1"/>
    </source>
</evidence>
<keyword evidence="7 11" id="KW-1133">Transmembrane helix</keyword>
<dbReference type="Pfam" id="PF12019">
    <property type="entry name" value="GspH"/>
    <property type="match status" value="1"/>
</dbReference>
<evidence type="ECO:0000259" key="12">
    <source>
        <dbReference type="Pfam" id="PF12019"/>
    </source>
</evidence>
<keyword evidence="3" id="KW-1003">Cell membrane</keyword>
<feature type="domain" description="General secretion pathway GspH" evidence="12">
    <location>
        <begin position="45"/>
        <end position="159"/>
    </location>
</feature>
<evidence type="ECO:0000256" key="11">
    <source>
        <dbReference type="SAM" id="Phobius"/>
    </source>
</evidence>
<comment type="subcellular location">
    <subcellularLocation>
        <location evidence="1">Cell inner membrane</location>
        <topology evidence="1">Single-pass membrane protein</topology>
    </subcellularLocation>
</comment>
<dbReference type="RefSeq" id="WP_255875688.1">
    <property type="nucleotide sequence ID" value="NZ_JACASI010000039.1"/>
</dbReference>
<evidence type="ECO:0000256" key="4">
    <source>
        <dbReference type="ARBA" id="ARBA00022481"/>
    </source>
</evidence>
<accession>A0ABT1P3S6</accession>
<dbReference type="Proteomes" id="UP001205566">
    <property type="component" value="Unassembled WGS sequence"/>
</dbReference>
<evidence type="ECO:0000313" key="14">
    <source>
        <dbReference type="Proteomes" id="UP001205566"/>
    </source>
</evidence>
<dbReference type="InterPro" id="IPR022346">
    <property type="entry name" value="T2SS_GspH"/>
</dbReference>
<evidence type="ECO:0000256" key="2">
    <source>
        <dbReference type="ARBA" id="ARBA00021549"/>
    </source>
</evidence>
<evidence type="ECO:0000256" key="5">
    <source>
        <dbReference type="ARBA" id="ARBA00022519"/>
    </source>
</evidence>
<dbReference type="InterPro" id="IPR045584">
    <property type="entry name" value="Pilin-like"/>
</dbReference>
<dbReference type="EMBL" id="JACASI010000039">
    <property type="protein sequence ID" value="MCQ3830773.1"/>
    <property type="molecule type" value="Genomic_DNA"/>
</dbReference>
<dbReference type="PROSITE" id="PS00409">
    <property type="entry name" value="PROKAR_NTER_METHYL"/>
    <property type="match status" value="1"/>
</dbReference>
<reference evidence="13" key="1">
    <citation type="thesis" date="2020" institute="Technische Universitat Dresden" country="Dresden, Germany">
        <title>The Agarolytic System of Microbulbifer elongatus PORT2, Isolated from Batu Karas, Pangandaran West Java Indonesia.</title>
        <authorList>
            <person name="Anggraeni S.R."/>
        </authorList>
    </citation>
    <scope>NUCLEOTIDE SEQUENCE</scope>
    <source>
        <strain evidence="13">PORT2</strain>
    </source>
</reference>
<feature type="transmembrane region" description="Helical" evidence="11">
    <location>
        <begin position="12"/>
        <end position="33"/>
    </location>
</feature>
<organism evidence="13 14">
    <name type="scientific">Microbulbifer elongatus</name>
    <dbReference type="NCBI Taxonomy" id="86173"/>
    <lineage>
        <taxon>Bacteria</taxon>
        <taxon>Pseudomonadati</taxon>
        <taxon>Pseudomonadota</taxon>
        <taxon>Gammaproteobacteria</taxon>
        <taxon>Cellvibrionales</taxon>
        <taxon>Microbulbiferaceae</taxon>
        <taxon>Microbulbifer</taxon>
    </lineage>
</organism>
<dbReference type="SUPFAM" id="SSF54523">
    <property type="entry name" value="Pili subunits"/>
    <property type="match status" value="1"/>
</dbReference>
<evidence type="ECO:0000256" key="7">
    <source>
        <dbReference type="ARBA" id="ARBA00022989"/>
    </source>
</evidence>
<protein>
    <recommendedName>
        <fullName evidence="2">Type II secretion system protein H</fullName>
    </recommendedName>
    <alternativeName>
        <fullName evidence="10">General secretion pathway protein H</fullName>
    </alternativeName>
</protein>
<dbReference type="InterPro" id="IPR012902">
    <property type="entry name" value="N_methyl_site"/>
</dbReference>
<evidence type="ECO:0000256" key="3">
    <source>
        <dbReference type="ARBA" id="ARBA00022475"/>
    </source>
</evidence>
<proteinExistence type="inferred from homology"/>
<dbReference type="Pfam" id="PF07963">
    <property type="entry name" value="N_methyl"/>
    <property type="match status" value="1"/>
</dbReference>
<keyword evidence="6 11" id="KW-0812">Transmembrane</keyword>
<evidence type="ECO:0000256" key="10">
    <source>
        <dbReference type="ARBA" id="ARBA00030775"/>
    </source>
</evidence>
<evidence type="ECO:0000256" key="9">
    <source>
        <dbReference type="ARBA" id="ARBA00025772"/>
    </source>
</evidence>
<evidence type="ECO:0000256" key="1">
    <source>
        <dbReference type="ARBA" id="ARBA00004377"/>
    </source>
</evidence>
<evidence type="ECO:0000256" key="8">
    <source>
        <dbReference type="ARBA" id="ARBA00023136"/>
    </source>
</evidence>
<sequence>MDKTSRQSGFTLVELMVVIAVLGTILAFAIPSFRSMIQDYRIVTTADQVNSVLQFARAEAVRLGGRVGVKAVRDDIANGLSVFEDRNDNDTYDDGEEVRVFNIENASLTLVSHIGGTDTANLEVIFNARGEPDTTDILTLGLCDERTGNHGRQLVMLVSGSVRLVKNATCSS</sequence>
<evidence type="ECO:0000256" key="6">
    <source>
        <dbReference type="ARBA" id="ARBA00022692"/>
    </source>
</evidence>
<keyword evidence="14" id="KW-1185">Reference proteome</keyword>
<comment type="similarity">
    <text evidence="9">Belongs to the GSP H family.</text>
</comment>
<dbReference type="Gene3D" id="3.55.40.10">
    <property type="entry name" value="minor pseudopilin epsh domain"/>
    <property type="match status" value="1"/>
</dbReference>
<dbReference type="NCBIfam" id="TIGR02532">
    <property type="entry name" value="IV_pilin_GFxxxE"/>
    <property type="match status" value="1"/>
</dbReference>
<keyword evidence="5" id="KW-0997">Cell inner membrane</keyword>
<keyword evidence="8 11" id="KW-0472">Membrane</keyword>
<name>A0ABT1P3S6_9GAMM</name>
<gene>
    <name evidence="13" type="ORF">HXX02_15150</name>
</gene>
<comment type="caution">
    <text evidence="13">The sequence shown here is derived from an EMBL/GenBank/DDBJ whole genome shotgun (WGS) entry which is preliminary data.</text>
</comment>
<keyword evidence="4" id="KW-0488">Methylation</keyword>